<protein>
    <submittedName>
        <fullName evidence="1">Uncharacterized protein</fullName>
    </submittedName>
</protein>
<accession>A0ABC8UDY2</accession>
<proteinExistence type="predicted"/>
<dbReference type="EMBL" id="CAUOFW020007247">
    <property type="protein sequence ID" value="CAK9178197.1"/>
    <property type="molecule type" value="Genomic_DNA"/>
</dbReference>
<dbReference type="Proteomes" id="UP001642360">
    <property type="component" value="Unassembled WGS sequence"/>
</dbReference>
<organism evidence="1 2">
    <name type="scientific">Ilex paraguariensis</name>
    <name type="common">yerba mate</name>
    <dbReference type="NCBI Taxonomy" id="185542"/>
    <lineage>
        <taxon>Eukaryota</taxon>
        <taxon>Viridiplantae</taxon>
        <taxon>Streptophyta</taxon>
        <taxon>Embryophyta</taxon>
        <taxon>Tracheophyta</taxon>
        <taxon>Spermatophyta</taxon>
        <taxon>Magnoliopsida</taxon>
        <taxon>eudicotyledons</taxon>
        <taxon>Gunneridae</taxon>
        <taxon>Pentapetalae</taxon>
        <taxon>asterids</taxon>
        <taxon>campanulids</taxon>
        <taxon>Aquifoliales</taxon>
        <taxon>Aquifoliaceae</taxon>
        <taxon>Ilex</taxon>
    </lineage>
</organism>
<evidence type="ECO:0000313" key="1">
    <source>
        <dbReference type="EMBL" id="CAK9178197.1"/>
    </source>
</evidence>
<sequence length="81" mass="9041">MDLFHSLEPLILLNFSLYYHVQERKKGCVFLPGDAISLPLPFSKNPWVESVVTRITDLGDKNVDKSQGGAACEGGIWIEHV</sequence>
<gene>
    <name evidence="1" type="ORF">ILEXP_LOCUS48112</name>
</gene>
<reference evidence="1 2" key="1">
    <citation type="submission" date="2024-02" db="EMBL/GenBank/DDBJ databases">
        <authorList>
            <person name="Vignale AGUSTIN F."/>
            <person name="Sosa J E."/>
            <person name="Modenutti C."/>
        </authorList>
    </citation>
    <scope>NUCLEOTIDE SEQUENCE [LARGE SCALE GENOMIC DNA]</scope>
</reference>
<name>A0ABC8UDY2_9AQUA</name>
<evidence type="ECO:0000313" key="2">
    <source>
        <dbReference type="Proteomes" id="UP001642360"/>
    </source>
</evidence>
<keyword evidence="2" id="KW-1185">Reference proteome</keyword>
<comment type="caution">
    <text evidence="1">The sequence shown here is derived from an EMBL/GenBank/DDBJ whole genome shotgun (WGS) entry which is preliminary data.</text>
</comment>
<dbReference type="AlphaFoldDB" id="A0ABC8UDY2"/>